<feature type="transmembrane region" description="Helical" evidence="1">
    <location>
        <begin position="43"/>
        <end position="62"/>
    </location>
</feature>
<dbReference type="AlphaFoldDB" id="A0A024TZY5"/>
<protein>
    <recommendedName>
        <fullName evidence="3">THH1/TOM1/TOM3 domain-containing protein</fullName>
    </recommendedName>
</protein>
<feature type="transmembrane region" description="Helical" evidence="1">
    <location>
        <begin position="165"/>
        <end position="187"/>
    </location>
</feature>
<accession>A0A024TZY5</accession>
<dbReference type="eggNOG" id="ENOG502S9EI">
    <property type="taxonomic scope" value="Eukaryota"/>
</dbReference>
<keyword evidence="1" id="KW-0812">Transmembrane</keyword>
<evidence type="ECO:0000256" key="1">
    <source>
        <dbReference type="SAM" id="Phobius"/>
    </source>
</evidence>
<organism evidence="2">
    <name type="scientific">Aphanomyces invadans</name>
    <dbReference type="NCBI Taxonomy" id="157072"/>
    <lineage>
        <taxon>Eukaryota</taxon>
        <taxon>Sar</taxon>
        <taxon>Stramenopiles</taxon>
        <taxon>Oomycota</taxon>
        <taxon>Saprolegniomycetes</taxon>
        <taxon>Saprolegniales</taxon>
        <taxon>Verrucalvaceae</taxon>
        <taxon>Aphanomyces</taxon>
    </lineage>
</organism>
<dbReference type="GeneID" id="20085431"/>
<dbReference type="EMBL" id="KI913968">
    <property type="protein sequence ID" value="ETV98887.1"/>
    <property type="molecule type" value="Genomic_DNA"/>
</dbReference>
<feature type="transmembrane region" description="Helical" evidence="1">
    <location>
        <begin position="207"/>
        <end position="225"/>
    </location>
</feature>
<name>A0A024TZY5_9STRA</name>
<keyword evidence="1" id="KW-0472">Membrane</keyword>
<evidence type="ECO:0008006" key="3">
    <source>
        <dbReference type="Google" id="ProtNLM"/>
    </source>
</evidence>
<feature type="transmembrane region" description="Helical" evidence="1">
    <location>
        <begin position="123"/>
        <end position="144"/>
    </location>
</feature>
<evidence type="ECO:0000313" key="2">
    <source>
        <dbReference type="EMBL" id="ETV98887.1"/>
    </source>
</evidence>
<dbReference type="VEuPathDB" id="FungiDB:H310_08381"/>
<feature type="transmembrane region" description="Helical" evidence="1">
    <location>
        <begin position="82"/>
        <end position="103"/>
    </location>
</feature>
<keyword evidence="1" id="KW-1133">Transmembrane helix</keyword>
<feature type="transmembrane region" description="Helical" evidence="1">
    <location>
        <begin position="297"/>
        <end position="316"/>
    </location>
</feature>
<sequence>MGFVEAATVLTGRTTVQRCPFGLRLQPGNTCMSTETYAAAGSWAYNVLRIACCVLGLLSLVASMSKLYHIRRGNGSTIQHQVYMLLVVASITFVVRAVDPLSYDYIYPPVVSGSLSDVCSACLYTIMTLYATFYTRVVVVAPTIATHPEDVPPEHAVVDFAIQGFQWLAIFLTWIVFVAVRLVYLLLNPDQHNFDAWYVLMQDSMAPVLLLGISTTALVFGLRIYRRLRHIQQANARAAIIASVRYNAAATQSGIDPPQRRHKSNTADPIVLEGNPSAVRHLGDTASNTGAGSSVRIFRVLMLMEAYAVAVIALHITRLVRFVAVDECRLTKEFLASSSVAHGAAAFAMDVPVEPIVQYAGVVLVYWSFGKTKPSAEDDTRMRPCVTPTEDLHDDSLAVRLVDPQGADQPVLTGASNDMASTDSTRTHWIERVLLHTASSAMATSN</sequence>
<gene>
    <name evidence="2" type="ORF">H310_08381</name>
</gene>
<proteinExistence type="predicted"/>
<dbReference type="OrthoDB" id="165760at2759"/>
<reference evidence="2" key="1">
    <citation type="submission" date="2013-12" db="EMBL/GenBank/DDBJ databases">
        <title>The Genome Sequence of Aphanomyces invadans NJM9701.</title>
        <authorList>
            <consortium name="The Broad Institute Genomics Platform"/>
            <person name="Russ C."/>
            <person name="Tyler B."/>
            <person name="van West P."/>
            <person name="Dieguez-Uribeondo J."/>
            <person name="Young S.K."/>
            <person name="Zeng Q."/>
            <person name="Gargeya S."/>
            <person name="Fitzgerald M."/>
            <person name="Abouelleil A."/>
            <person name="Alvarado L."/>
            <person name="Chapman S.B."/>
            <person name="Gainer-Dewar J."/>
            <person name="Goldberg J."/>
            <person name="Griggs A."/>
            <person name="Gujja S."/>
            <person name="Hansen M."/>
            <person name="Howarth C."/>
            <person name="Imamovic A."/>
            <person name="Ireland A."/>
            <person name="Larimer J."/>
            <person name="McCowan C."/>
            <person name="Murphy C."/>
            <person name="Pearson M."/>
            <person name="Poon T.W."/>
            <person name="Priest M."/>
            <person name="Roberts A."/>
            <person name="Saif S."/>
            <person name="Shea T."/>
            <person name="Sykes S."/>
            <person name="Wortman J."/>
            <person name="Nusbaum C."/>
            <person name="Birren B."/>
        </authorList>
    </citation>
    <scope>NUCLEOTIDE SEQUENCE [LARGE SCALE GENOMIC DNA]</scope>
    <source>
        <strain evidence="2">NJM9701</strain>
    </source>
</reference>
<dbReference type="RefSeq" id="XP_008872315.1">
    <property type="nucleotide sequence ID" value="XM_008874093.1"/>
</dbReference>